<dbReference type="GO" id="GO:0006310">
    <property type="term" value="P:DNA recombination"/>
    <property type="evidence" value="ECO:0007669"/>
    <property type="project" value="InterPro"/>
</dbReference>
<proteinExistence type="predicted"/>
<feature type="region of interest" description="Disordered" evidence="1">
    <location>
        <begin position="341"/>
        <end position="366"/>
    </location>
</feature>
<dbReference type="AlphaFoldDB" id="A0A6H1Z823"/>
<dbReference type="InterPro" id="IPR018330">
    <property type="entry name" value="RecT_fam"/>
</dbReference>
<evidence type="ECO:0000313" key="3">
    <source>
        <dbReference type="EMBL" id="QJB04993.1"/>
    </source>
</evidence>
<name>A0A6H1Z823_9ZZZZ</name>
<dbReference type="EMBL" id="MT143700">
    <property type="protein sequence ID" value="QJA43350.1"/>
    <property type="molecule type" value="Genomic_DNA"/>
</dbReference>
<dbReference type="NCBIfam" id="TIGR01913">
    <property type="entry name" value="bet_lambda"/>
    <property type="match status" value="1"/>
</dbReference>
<feature type="compositionally biased region" description="Polar residues" evidence="1">
    <location>
        <begin position="240"/>
        <end position="251"/>
    </location>
</feature>
<dbReference type="EMBL" id="MT143893">
    <property type="protein sequence ID" value="QJB04993.1"/>
    <property type="molecule type" value="Genomic_DNA"/>
</dbReference>
<dbReference type="GO" id="GO:0003677">
    <property type="term" value="F:DNA binding"/>
    <property type="evidence" value="ECO:0007669"/>
    <property type="project" value="InterPro"/>
</dbReference>
<dbReference type="Pfam" id="PF03837">
    <property type="entry name" value="RecT"/>
    <property type="match status" value="1"/>
</dbReference>
<feature type="region of interest" description="Disordered" evidence="1">
    <location>
        <begin position="199"/>
        <end position="262"/>
    </location>
</feature>
<protein>
    <submittedName>
        <fullName evidence="2">Putative DNA recombination protein</fullName>
    </submittedName>
</protein>
<feature type="compositionally biased region" description="Basic and acidic residues" evidence="1">
    <location>
        <begin position="252"/>
        <end position="262"/>
    </location>
</feature>
<evidence type="ECO:0000313" key="2">
    <source>
        <dbReference type="EMBL" id="QJA43350.1"/>
    </source>
</evidence>
<accession>A0A6H1Z823</accession>
<evidence type="ECO:0000256" key="1">
    <source>
        <dbReference type="SAM" id="MobiDB-lite"/>
    </source>
</evidence>
<gene>
    <name evidence="2" type="ORF">MM171A00247_0064</name>
    <name evidence="3" type="ORF">MM171B00144_0032</name>
</gene>
<reference evidence="2" key="1">
    <citation type="submission" date="2020-03" db="EMBL/GenBank/DDBJ databases">
        <title>The deep terrestrial virosphere.</title>
        <authorList>
            <person name="Holmfeldt K."/>
            <person name="Nilsson E."/>
            <person name="Simone D."/>
            <person name="Lopez-Fernandez M."/>
            <person name="Wu X."/>
            <person name="de Brujin I."/>
            <person name="Lundin D."/>
            <person name="Andersson A."/>
            <person name="Bertilsson S."/>
            <person name="Dopson M."/>
        </authorList>
    </citation>
    <scope>NUCLEOTIDE SEQUENCE</scope>
    <source>
        <strain evidence="2">MM171A00247</strain>
        <strain evidence="3">MM171B00144</strain>
    </source>
</reference>
<sequence>METKEIVKYETPQGEVVLTPEIVRKYLVSGSVPVSDQEIKMFLSLCIYQKLNPFLREVYLIKYKEGQPAAMVTGKETFLKRAVRNPKYAGHKTGITANDAGDVVSAWAEVYVSGYQVPIRCEVDFEEYCQYAYNYETKQKKPNRFWSEKPKTMLKKVALVQALREAFPEDFGGLYSQEEMPIGERQLPTEPVFFPSAEIEEPKSRSHPTHTQEPVTIDQIPEPKPKVPQIAPINDLEPKTPTNTLPDTQDMQPKEAEGQEANKKHIVTEKEIANRIMVLAKNNKDIARGIMLSVSSYVKDGEIIRGIESLKGAKLSQQRLNIIHGKLKELEKRQAPEELKYNEPQDDETQTPNPDHPDLKSGDIPIPPETVDGLMELVGTLNETQYGLVRGKLLVDNSFKLNKEMTLQEMFAELLPDDADDIRVYIEKTLLKR</sequence>
<dbReference type="InterPro" id="IPR010183">
    <property type="entry name" value="Phage_lambda_Bet"/>
</dbReference>
<organism evidence="2">
    <name type="scientific">viral metagenome</name>
    <dbReference type="NCBI Taxonomy" id="1070528"/>
    <lineage>
        <taxon>unclassified sequences</taxon>
        <taxon>metagenomes</taxon>
        <taxon>organismal metagenomes</taxon>
    </lineage>
</organism>